<sequence>MDSPFVVVVSVGGGCSDNGADGSRNFLYDAMNAPHRQHQEQPLQHLKGDHILHRNAEVEVNRVAGQWPPPSQHSPRIQKEAPFSYFWKIHPHSIGHIRRAYGVAIMVIQIHDS</sequence>
<protein>
    <submittedName>
        <fullName evidence="1">Uncharacterized protein</fullName>
    </submittedName>
</protein>
<comment type="caution">
    <text evidence="1">The sequence shown here is derived from an EMBL/GenBank/DDBJ whole genome shotgun (WGS) entry which is preliminary data.</text>
</comment>
<accession>A0A8T0PHJ0</accession>
<dbReference type="Proteomes" id="UP000823388">
    <property type="component" value="Chromosome 8K"/>
</dbReference>
<proteinExistence type="predicted"/>
<dbReference type="EMBL" id="CM029051">
    <property type="protein sequence ID" value="KAG2561383.1"/>
    <property type="molecule type" value="Genomic_DNA"/>
</dbReference>
<reference evidence="1" key="1">
    <citation type="submission" date="2020-05" db="EMBL/GenBank/DDBJ databases">
        <title>WGS assembly of Panicum virgatum.</title>
        <authorList>
            <person name="Lovell J.T."/>
            <person name="Jenkins J."/>
            <person name="Shu S."/>
            <person name="Juenger T.E."/>
            <person name="Schmutz J."/>
        </authorList>
    </citation>
    <scope>NUCLEOTIDE SEQUENCE</scope>
    <source>
        <strain evidence="1">AP13</strain>
    </source>
</reference>
<keyword evidence="2" id="KW-1185">Reference proteome</keyword>
<name>A0A8T0PHJ0_PANVG</name>
<gene>
    <name evidence="1" type="ORF">PVAP13_8KG161803</name>
</gene>
<evidence type="ECO:0000313" key="2">
    <source>
        <dbReference type="Proteomes" id="UP000823388"/>
    </source>
</evidence>
<evidence type="ECO:0000313" key="1">
    <source>
        <dbReference type="EMBL" id="KAG2561383.1"/>
    </source>
</evidence>
<dbReference type="AlphaFoldDB" id="A0A8T0PHJ0"/>
<organism evidence="1 2">
    <name type="scientific">Panicum virgatum</name>
    <name type="common">Blackwell switchgrass</name>
    <dbReference type="NCBI Taxonomy" id="38727"/>
    <lineage>
        <taxon>Eukaryota</taxon>
        <taxon>Viridiplantae</taxon>
        <taxon>Streptophyta</taxon>
        <taxon>Embryophyta</taxon>
        <taxon>Tracheophyta</taxon>
        <taxon>Spermatophyta</taxon>
        <taxon>Magnoliopsida</taxon>
        <taxon>Liliopsida</taxon>
        <taxon>Poales</taxon>
        <taxon>Poaceae</taxon>
        <taxon>PACMAD clade</taxon>
        <taxon>Panicoideae</taxon>
        <taxon>Panicodae</taxon>
        <taxon>Paniceae</taxon>
        <taxon>Panicinae</taxon>
        <taxon>Panicum</taxon>
        <taxon>Panicum sect. Hiantes</taxon>
    </lineage>
</organism>